<dbReference type="NCBIfam" id="TIGR00215">
    <property type="entry name" value="lpxB"/>
    <property type="match status" value="1"/>
</dbReference>
<evidence type="ECO:0000256" key="5">
    <source>
        <dbReference type="ARBA" id="ARBA00022556"/>
    </source>
</evidence>
<evidence type="ECO:0000256" key="2">
    <source>
        <dbReference type="ARBA" id="ARBA00012687"/>
    </source>
</evidence>
<dbReference type="GO" id="GO:0008915">
    <property type="term" value="F:lipid-A-disaccharide synthase activity"/>
    <property type="evidence" value="ECO:0007669"/>
    <property type="project" value="UniProtKB-EC"/>
</dbReference>
<evidence type="ECO:0000256" key="8">
    <source>
        <dbReference type="ARBA" id="ARBA00023098"/>
    </source>
</evidence>
<dbReference type="HAMAP" id="MF_00392">
    <property type="entry name" value="LpxB"/>
    <property type="match status" value="1"/>
</dbReference>
<dbReference type="PANTHER" id="PTHR30372">
    <property type="entry name" value="LIPID-A-DISACCHARIDE SYNTHASE"/>
    <property type="match status" value="1"/>
</dbReference>
<dbReference type="EMBL" id="JADEVV010000026">
    <property type="protein sequence ID" value="MBE9254267.1"/>
    <property type="molecule type" value="Genomic_DNA"/>
</dbReference>
<keyword evidence="12" id="KW-1185">Reference proteome</keyword>
<evidence type="ECO:0000256" key="4">
    <source>
        <dbReference type="ARBA" id="ARBA00022516"/>
    </source>
</evidence>
<comment type="similarity">
    <text evidence="10">Belongs to the LpxB family.</text>
</comment>
<dbReference type="EC" id="2.4.1.182" evidence="2 10"/>
<evidence type="ECO:0000256" key="1">
    <source>
        <dbReference type="ARBA" id="ARBA00002056"/>
    </source>
</evidence>
<protein>
    <recommendedName>
        <fullName evidence="3 10">Lipid-A-disaccharide synthase</fullName>
        <ecNumber evidence="2 10">2.4.1.182</ecNumber>
    </recommendedName>
</protein>
<keyword evidence="7 10" id="KW-0808">Transferase</keyword>
<dbReference type="Pfam" id="PF02684">
    <property type="entry name" value="LpxB"/>
    <property type="match status" value="1"/>
</dbReference>
<evidence type="ECO:0000313" key="11">
    <source>
        <dbReference type="EMBL" id="MBE9254267.1"/>
    </source>
</evidence>
<comment type="function">
    <text evidence="1 10">Condensation of UDP-2,3-diacylglucosamine and 2,3-diacylglucosamine-1-phosphate to form lipid A disaccharide, a precursor of lipid A, a phosphorylated glycolipid that anchors the lipopolysaccharide to the outer membrane of the cell.</text>
</comment>
<reference evidence="11 12" key="1">
    <citation type="submission" date="2020-10" db="EMBL/GenBank/DDBJ databases">
        <authorList>
            <person name="Castelo-Branco R."/>
            <person name="Eusebio N."/>
            <person name="Adriana R."/>
            <person name="Vieira A."/>
            <person name="Brugerolle De Fraissinette N."/>
            <person name="Rezende De Castro R."/>
            <person name="Schneider M.P."/>
            <person name="Vasconcelos V."/>
            <person name="Leao P.N."/>
        </authorList>
    </citation>
    <scope>NUCLEOTIDE SEQUENCE [LARGE SCALE GENOMIC DNA]</scope>
    <source>
        <strain evidence="11 12">LEGE 00031</strain>
    </source>
</reference>
<dbReference type="RefSeq" id="WP_194019899.1">
    <property type="nucleotide sequence ID" value="NZ_JADEVV010000026.1"/>
</dbReference>
<dbReference type="PANTHER" id="PTHR30372:SF4">
    <property type="entry name" value="LIPID-A-DISACCHARIDE SYNTHASE, MITOCHONDRIAL-RELATED"/>
    <property type="match status" value="1"/>
</dbReference>
<name>A0ABR9VSG8_9SYNC</name>
<comment type="caution">
    <text evidence="11">The sequence shown here is derived from an EMBL/GenBank/DDBJ whole genome shotgun (WGS) entry which is preliminary data.</text>
</comment>
<evidence type="ECO:0000256" key="7">
    <source>
        <dbReference type="ARBA" id="ARBA00022679"/>
    </source>
</evidence>
<sequence>MRIFISTGEVSGDLQGSLLVTALRQQAQEENLELELVGLGGEKMAAAGMKLLANTAAIGSVGLTESLRFIIPTWRIQQKVKSYLKTNPIDLLVLIDYMGPNLTIANYLRKTYPNLPILYYIAPQAWVWSPTKRETTQIMAVTDRLLAIFPGEAEFFRNQGLDVTWVGHPLLDRITKEAPSREVARKKLGIDQNQTVITLLPASRIQELRYLLPPICGAAQQLQSQLPDVKLLLPVSLKDYQAQIEETLKEFNLTVQLLDGRETLTAIACADLAITKSGTVNLEIALLNVPQVILYRVSPLTMAIARRIFKFDLPFVSPTNIVLNRGIMPELLQEQATASNIAQAGLELLLNGDRRATIAQDYQALREALGEPGVCERAAQAVLEFASGRQKSRA</sequence>
<evidence type="ECO:0000256" key="9">
    <source>
        <dbReference type="ARBA" id="ARBA00048975"/>
    </source>
</evidence>
<keyword evidence="4 10" id="KW-0444">Lipid biosynthesis</keyword>
<evidence type="ECO:0000313" key="12">
    <source>
        <dbReference type="Proteomes" id="UP000658720"/>
    </source>
</evidence>
<gene>
    <name evidence="10 11" type="primary">lpxB</name>
    <name evidence="11" type="ORF">IQ217_10525</name>
</gene>
<evidence type="ECO:0000256" key="6">
    <source>
        <dbReference type="ARBA" id="ARBA00022676"/>
    </source>
</evidence>
<organism evidence="11 12">
    <name type="scientific">Synechocystis salina LEGE 00031</name>
    <dbReference type="NCBI Taxonomy" id="1828736"/>
    <lineage>
        <taxon>Bacteria</taxon>
        <taxon>Bacillati</taxon>
        <taxon>Cyanobacteriota</taxon>
        <taxon>Cyanophyceae</taxon>
        <taxon>Synechococcales</taxon>
        <taxon>Merismopediaceae</taxon>
        <taxon>Synechocystis</taxon>
    </lineage>
</organism>
<comment type="pathway">
    <text evidence="10">Bacterial outer membrane biogenesis; LPS lipid A biosynthesis.</text>
</comment>
<proteinExistence type="inferred from homology"/>
<keyword evidence="5 10" id="KW-0441">Lipid A biosynthesis</keyword>
<evidence type="ECO:0000256" key="3">
    <source>
        <dbReference type="ARBA" id="ARBA00020902"/>
    </source>
</evidence>
<accession>A0ABR9VSG8</accession>
<keyword evidence="8 10" id="KW-0443">Lipid metabolism</keyword>
<keyword evidence="6 10" id="KW-0328">Glycosyltransferase</keyword>
<dbReference type="SUPFAM" id="SSF53756">
    <property type="entry name" value="UDP-Glycosyltransferase/glycogen phosphorylase"/>
    <property type="match status" value="1"/>
</dbReference>
<dbReference type="Proteomes" id="UP000658720">
    <property type="component" value="Unassembled WGS sequence"/>
</dbReference>
<dbReference type="InterPro" id="IPR003835">
    <property type="entry name" value="Glyco_trans_19"/>
</dbReference>
<evidence type="ECO:0000256" key="10">
    <source>
        <dbReference type="HAMAP-Rule" id="MF_00392"/>
    </source>
</evidence>
<comment type="catalytic activity">
    <reaction evidence="9 10">
        <text>a lipid X + a UDP-2-N,3-O-bis[(3R)-3-hydroxyacyl]-alpha-D-glucosamine = a lipid A disaccharide + UDP + H(+)</text>
        <dbReference type="Rhea" id="RHEA:67828"/>
        <dbReference type="ChEBI" id="CHEBI:15378"/>
        <dbReference type="ChEBI" id="CHEBI:58223"/>
        <dbReference type="ChEBI" id="CHEBI:137748"/>
        <dbReference type="ChEBI" id="CHEBI:176338"/>
        <dbReference type="ChEBI" id="CHEBI:176343"/>
        <dbReference type="EC" id="2.4.1.182"/>
    </reaction>
</comment>